<name>A0A8E2DSN0_9APHY</name>
<dbReference type="InterPro" id="IPR000994">
    <property type="entry name" value="Pept_M24"/>
</dbReference>
<evidence type="ECO:0000256" key="1">
    <source>
        <dbReference type="SAM" id="Phobius"/>
    </source>
</evidence>
<keyword evidence="1" id="KW-0472">Membrane</keyword>
<dbReference type="EMBL" id="KV722339">
    <property type="protein sequence ID" value="OCH95053.1"/>
    <property type="molecule type" value="Genomic_DNA"/>
</dbReference>
<dbReference type="Gene3D" id="3.90.230.10">
    <property type="entry name" value="Creatinase/methionine aminopeptidase superfamily"/>
    <property type="match status" value="1"/>
</dbReference>
<organism evidence="3 4">
    <name type="scientific">Obba rivulosa</name>
    <dbReference type="NCBI Taxonomy" id="1052685"/>
    <lineage>
        <taxon>Eukaryota</taxon>
        <taxon>Fungi</taxon>
        <taxon>Dikarya</taxon>
        <taxon>Basidiomycota</taxon>
        <taxon>Agaricomycotina</taxon>
        <taxon>Agaricomycetes</taxon>
        <taxon>Polyporales</taxon>
        <taxon>Gelatoporiaceae</taxon>
        <taxon>Obba</taxon>
    </lineage>
</organism>
<dbReference type="PANTHER" id="PTHR46112">
    <property type="entry name" value="AMINOPEPTIDASE"/>
    <property type="match status" value="1"/>
</dbReference>
<evidence type="ECO:0000259" key="2">
    <source>
        <dbReference type="Pfam" id="PF00557"/>
    </source>
</evidence>
<evidence type="ECO:0000313" key="3">
    <source>
        <dbReference type="EMBL" id="OCH95053.1"/>
    </source>
</evidence>
<keyword evidence="1" id="KW-1133">Transmembrane helix</keyword>
<evidence type="ECO:0000313" key="4">
    <source>
        <dbReference type="Proteomes" id="UP000250043"/>
    </source>
</evidence>
<dbReference type="SUPFAM" id="SSF55920">
    <property type="entry name" value="Creatinase/aminopeptidase"/>
    <property type="match status" value="1"/>
</dbReference>
<feature type="transmembrane region" description="Helical" evidence="1">
    <location>
        <begin position="21"/>
        <end position="40"/>
    </location>
</feature>
<accession>A0A8E2DSN0</accession>
<reference evidence="3 4" key="1">
    <citation type="submission" date="2016-07" db="EMBL/GenBank/DDBJ databases">
        <title>Draft genome of the white-rot fungus Obba rivulosa 3A-2.</title>
        <authorList>
            <consortium name="DOE Joint Genome Institute"/>
            <person name="Miettinen O."/>
            <person name="Riley R."/>
            <person name="Acob R."/>
            <person name="Barry K."/>
            <person name="Cullen D."/>
            <person name="De Vries R."/>
            <person name="Hainaut M."/>
            <person name="Hatakka A."/>
            <person name="Henrissat B."/>
            <person name="Hilden K."/>
            <person name="Kuo R."/>
            <person name="Labutti K."/>
            <person name="Lipzen A."/>
            <person name="Makela M.R."/>
            <person name="Sandor L."/>
            <person name="Spatafora J.W."/>
            <person name="Grigoriev I.V."/>
            <person name="Hibbett D.S."/>
        </authorList>
    </citation>
    <scope>NUCLEOTIDE SEQUENCE [LARGE SCALE GENOMIC DNA]</scope>
    <source>
        <strain evidence="3 4">3A-2</strain>
    </source>
</reference>
<gene>
    <name evidence="3" type="ORF">OBBRIDRAFT_788790</name>
</gene>
<protein>
    <submittedName>
        <fullName evidence="3">Peptidase M24</fullName>
    </submittedName>
</protein>
<dbReference type="Proteomes" id="UP000250043">
    <property type="component" value="Unassembled WGS sequence"/>
</dbReference>
<sequence>MKALQASYSAVDRPTAMRWKLSRTWGAIVAITFLCVYTALQLNIAPLDSLIRLDGRTHDNFAHLANHCAHIQSIAHHSFLERQQSLARTLLSLNASSYVAEPGANAAFFANVSKSQWWLSERPLLLVISPVIDTNGDIRTNVSVLTPAFEATRAKLLQIPSASDTAFTAWPEDTDPYSVAVAGMPQLQDGVIFVDSSMRKFIADGLQRAAPYSKVASAPVEIMRLRERKSPEELEIMKCANEATVLAIRAARQEMHFGMRESVARNLIEEAMLAAGLQGAEALTLFGENAALPHGSGTDRTLGKHDFVLIDAVGSLHGYSSDVTRTFALPGSTIPSSHLRLWDLVHAAQANALQAAKNGTITADVDAAARRTISDEGYGQYFTHRLGHGIGLETHEFPYLRGGSSDLILTGHTFSDEPGIYIEGQVGIRLEDCFYIGENGDAIFLTAGIGGPARNPWNL</sequence>
<dbReference type="AlphaFoldDB" id="A0A8E2DSN0"/>
<dbReference type="PANTHER" id="PTHR46112:SF2">
    <property type="entry name" value="XAA-PRO AMINOPEPTIDASE P-RELATED"/>
    <property type="match status" value="1"/>
</dbReference>
<keyword evidence="4" id="KW-1185">Reference proteome</keyword>
<feature type="domain" description="Peptidase M24" evidence="2">
    <location>
        <begin position="235"/>
        <end position="437"/>
    </location>
</feature>
<dbReference type="Pfam" id="PF00557">
    <property type="entry name" value="Peptidase_M24"/>
    <property type="match status" value="1"/>
</dbReference>
<dbReference type="InterPro" id="IPR050659">
    <property type="entry name" value="Peptidase_M24B"/>
</dbReference>
<dbReference type="Gene3D" id="3.40.350.10">
    <property type="entry name" value="Creatinase/prolidase N-terminal domain"/>
    <property type="match status" value="1"/>
</dbReference>
<proteinExistence type="predicted"/>
<keyword evidence="1" id="KW-0812">Transmembrane</keyword>
<dbReference type="InterPro" id="IPR029149">
    <property type="entry name" value="Creatin/AminoP/Spt16_N"/>
</dbReference>
<dbReference type="InterPro" id="IPR036005">
    <property type="entry name" value="Creatinase/aminopeptidase-like"/>
</dbReference>
<dbReference type="OrthoDB" id="9995434at2759"/>